<dbReference type="GO" id="GO:0005737">
    <property type="term" value="C:cytoplasm"/>
    <property type="evidence" value="ECO:0007669"/>
    <property type="project" value="UniProtKB-SubCell"/>
</dbReference>
<dbReference type="PANTHER" id="PTHR47738">
    <property type="entry name" value="PTS SYSTEM FRUCTOSE-LIKE EIIA COMPONENT-RELATED"/>
    <property type="match status" value="1"/>
</dbReference>
<organism evidence="8 9">
    <name type="scientific">candidate division TA06 bacterium</name>
    <dbReference type="NCBI Taxonomy" id="2250710"/>
    <lineage>
        <taxon>Bacteria</taxon>
        <taxon>Bacteria division TA06</taxon>
    </lineage>
</organism>
<reference evidence="8 9" key="1">
    <citation type="submission" date="2019-03" db="EMBL/GenBank/DDBJ databases">
        <title>Metabolic potential of uncultured bacteria and archaea associated with petroleum seepage in deep-sea sediments.</title>
        <authorList>
            <person name="Dong X."/>
            <person name="Hubert C."/>
        </authorList>
    </citation>
    <scope>NUCLEOTIDE SEQUENCE [LARGE SCALE GENOMIC DNA]</scope>
    <source>
        <strain evidence="8">E29_bin36</strain>
    </source>
</reference>
<dbReference type="GO" id="GO:0016020">
    <property type="term" value="C:membrane"/>
    <property type="evidence" value="ECO:0007669"/>
    <property type="project" value="InterPro"/>
</dbReference>
<dbReference type="InterPro" id="IPR051541">
    <property type="entry name" value="PTS_SugarTrans_NitroReg"/>
</dbReference>
<dbReference type="PROSITE" id="PS51094">
    <property type="entry name" value="PTS_EIIA_TYPE_2"/>
    <property type="match status" value="1"/>
</dbReference>
<dbReference type="PANTHER" id="PTHR47738:SF2">
    <property type="entry name" value="PTS SYSTEM FRUCTOSE-LIKE EIIA COMPONENT"/>
    <property type="match status" value="1"/>
</dbReference>
<evidence type="ECO:0000256" key="4">
    <source>
        <dbReference type="ARBA" id="ARBA00022597"/>
    </source>
</evidence>
<dbReference type="EMBL" id="SOIP01000044">
    <property type="protein sequence ID" value="TET83259.1"/>
    <property type="molecule type" value="Genomic_DNA"/>
</dbReference>
<proteinExistence type="predicted"/>
<evidence type="ECO:0000256" key="2">
    <source>
        <dbReference type="ARBA" id="ARBA00022448"/>
    </source>
</evidence>
<evidence type="ECO:0000256" key="1">
    <source>
        <dbReference type="ARBA" id="ARBA00004496"/>
    </source>
</evidence>
<dbReference type="Proteomes" id="UP000315534">
    <property type="component" value="Unassembled WGS sequence"/>
</dbReference>
<evidence type="ECO:0000259" key="7">
    <source>
        <dbReference type="PROSITE" id="PS51094"/>
    </source>
</evidence>
<protein>
    <submittedName>
        <fullName evidence="8">PTS sugar transporter subunit IIA</fullName>
    </submittedName>
</protein>
<dbReference type="GO" id="GO:0008982">
    <property type="term" value="F:protein-N(PI)-phosphohistidine-sugar phosphotransferase activity"/>
    <property type="evidence" value="ECO:0007669"/>
    <property type="project" value="InterPro"/>
</dbReference>
<keyword evidence="6" id="KW-0598">Phosphotransferase system</keyword>
<keyword evidence="2" id="KW-0813">Transport</keyword>
<dbReference type="PROSITE" id="PS00372">
    <property type="entry name" value="PTS_EIIA_TYPE_2_HIS"/>
    <property type="match status" value="1"/>
</dbReference>
<keyword evidence="3" id="KW-0597">Phosphoprotein</keyword>
<feature type="domain" description="PTS EIIA type-2" evidence="7">
    <location>
        <begin position="6"/>
        <end position="150"/>
    </location>
</feature>
<dbReference type="InterPro" id="IPR016152">
    <property type="entry name" value="PTrfase/Anion_transptr"/>
</dbReference>
<dbReference type="Gene3D" id="3.40.930.10">
    <property type="entry name" value="Mannitol-specific EII, Chain A"/>
    <property type="match status" value="1"/>
</dbReference>
<evidence type="ECO:0000256" key="5">
    <source>
        <dbReference type="ARBA" id="ARBA00022679"/>
    </source>
</evidence>
<sequence length="152" mass="17259">MERISELLTDQLINLSLTSKDKEGVLEELADMVHRAKKVSDRDAFLRSLRKRENLESTGIGKGLAIPHARTDTVDGVVMAFARSEHGVDFQSLDNKPAHLIFLIASPEREKSVYIKVLARTSRLLRKDKFRHQLMKVSTPKEVIQLIAKNEI</sequence>
<evidence type="ECO:0000313" key="9">
    <source>
        <dbReference type="Proteomes" id="UP000315534"/>
    </source>
</evidence>
<dbReference type="InterPro" id="IPR004715">
    <property type="entry name" value="PTS_IIA_fruc"/>
</dbReference>
<dbReference type="FunFam" id="3.40.930.10:FF:000009">
    <property type="entry name" value="PTS system, fructose specific IIABC component"/>
    <property type="match status" value="1"/>
</dbReference>
<keyword evidence="5" id="KW-0808">Transferase</keyword>
<evidence type="ECO:0000256" key="3">
    <source>
        <dbReference type="ARBA" id="ARBA00022553"/>
    </source>
</evidence>
<dbReference type="Pfam" id="PF00359">
    <property type="entry name" value="PTS_EIIA_2"/>
    <property type="match status" value="1"/>
</dbReference>
<comment type="subcellular location">
    <subcellularLocation>
        <location evidence="1">Cytoplasm</location>
    </subcellularLocation>
</comment>
<gene>
    <name evidence="8" type="ORF">E3J38_00780</name>
</gene>
<keyword evidence="4 8" id="KW-0762">Sugar transport</keyword>
<evidence type="ECO:0000256" key="6">
    <source>
        <dbReference type="ARBA" id="ARBA00022683"/>
    </source>
</evidence>
<name>A0A523XWN9_UNCT6</name>
<dbReference type="NCBIfam" id="TIGR00848">
    <property type="entry name" value="fruA"/>
    <property type="match status" value="1"/>
</dbReference>
<dbReference type="CDD" id="cd00211">
    <property type="entry name" value="PTS_IIA_fru"/>
    <property type="match status" value="1"/>
</dbReference>
<dbReference type="SUPFAM" id="SSF55804">
    <property type="entry name" value="Phoshotransferase/anion transport protein"/>
    <property type="match status" value="1"/>
</dbReference>
<accession>A0A523XWN9</accession>
<dbReference type="InterPro" id="IPR002178">
    <property type="entry name" value="PTS_EIIA_type-2_dom"/>
</dbReference>
<dbReference type="GO" id="GO:0009401">
    <property type="term" value="P:phosphoenolpyruvate-dependent sugar phosphotransferase system"/>
    <property type="evidence" value="ECO:0007669"/>
    <property type="project" value="UniProtKB-KW"/>
</dbReference>
<evidence type="ECO:0000313" key="8">
    <source>
        <dbReference type="EMBL" id="TET83259.1"/>
    </source>
</evidence>
<dbReference type="AlphaFoldDB" id="A0A523XWN9"/>
<comment type="caution">
    <text evidence="8">The sequence shown here is derived from an EMBL/GenBank/DDBJ whole genome shotgun (WGS) entry which is preliminary data.</text>
</comment>